<sequence length="141" mass="15887">MSNEHPIPKALRDRFDQIEEAICRNRMERDAVFTQMRTAVQAHFMSAEPVGAIPDGYCVMPRRLTAENGAKALLLGEFSVHVERECPECAELDEPNEYCEICDGEGDYTIHQVIPWDQIKFIYSKAVEGLSANAEAASHDE</sequence>
<dbReference type="EMBL" id="MT143706">
    <property type="protein sequence ID" value="QJB01226.1"/>
    <property type="molecule type" value="Genomic_DNA"/>
</dbReference>
<accession>A0A6M3M7E7</accession>
<gene>
    <name evidence="1" type="ORF">MM171A00126_0066</name>
    <name evidence="2" type="ORF">MM171B00120_0062</name>
</gene>
<dbReference type="EMBL" id="MT143895">
    <property type="protein sequence ID" value="QJB05166.1"/>
    <property type="molecule type" value="Genomic_DNA"/>
</dbReference>
<reference evidence="1" key="1">
    <citation type="submission" date="2020-03" db="EMBL/GenBank/DDBJ databases">
        <title>The deep terrestrial virosphere.</title>
        <authorList>
            <person name="Holmfeldt K."/>
            <person name="Nilsson E."/>
            <person name="Simone D."/>
            <person name="Lopez-Fernandez M."/>
            <person name="Wu X."/>
            <person name="de Brujin I."/>
            <person name="Lundin D."/>
            <person name="Andersson A."/>
            <person name="Bertilsson S."/>
            <person name="Dopson M."/>
        </authorList>
    </citation>
    <scope>NUCLEOTIDE SEQUENCE</scope>
    <source>
        <strain evidence="1">MM171A00126</strain>
        <strain evidence="2">MM171B00120</strain>
    </source>
</reference>
<organism evidence="1">
    <name type="scientific">viral metagenome</name>
    <dbReference type="NCBI Taxonomy" id="1070528"/>
    <lineage>
        <taxon>unclassified sequences</taxon>
        <taxon>metagenomes</taxon>
        <taxon>organismal metagenomes</taxon>
    </lineage>
</organism>
<evidence type="ECO:0000313" key="2">
    <source>
        <dbReference type="EMBL" id="QJB05166.1"/>
    </source>
</evidence>
<dbReference type="AlphaFoldDB" id="A0A6M3M7E7"/>
<evidence type="ECO:0000313" key="1">
    <source>
        <dbReference type="EMBL" id="QJB01226.1"/>
    </source>
</evidence>
<name>A0A6M3M7E7_9ZZZZ</name>
<protein>
    <submittedName>
        <fullName evidence="1">Uncharacterized protein</fullName>
    </submittedName>
</protein>
<proteinExistence type="predicted"/>